<dbReference type="eggNOG" id="COG1136">
    <property type="taxonomic scope" value="Bacteria"/>
</dbReference>
<evidence type="ECO:0000313" key="3">
    <source>
        <dbReference type="EMBL" id="OXA88669.1"/>
    </source>
</evidence>
<evidence type="ECO:0000313" key="2">
    <source>
        <dbReference type="EMBL" id="KFF15171.1"/>
    </source>
</evidence>
<dbReference type="PANTHER" id="PTHR43581">
    <property type="entry name" value="ATP/GTP PHOSPHATASE"/>
    <property type="match status" value="1"/>
</dbReference>
<dbReference type="PANTHER" id="PTHR43581:SF2">
    <property type="entry name" value="EXCINUCLEASE ATPASE SUBUNIT"/>
    <property type="match status" value="1"/>
</dbReference>
<dbReference type="EMBL" id="MUGY01000033">
    <property type="protein sequence ID" value="OXA88669.1"/>
    <property type="molecule type" value="Genomic_DNA"/>
</dbReference>
<dbReference type="Gene3D" id="3.40.50.300">
    <property type="entry name" value="P-loop containing nucleotide triphosphate hydrolases"/>
    <property type="match status" value="1"/>
</dbReference>
<dbReference type="SUPFAM" id="SSF52540">
    <property type="entry name" value="P-loop containing nucleoside triphosphate hydrolases"/>
    <property type="match status" value="1"/>
</dbReference>
<dbReference type="InterPro" id="IPR027417">
    <property type="entry name" value="P-loop_NTPase"/>
</dbReference>
<dbReference type="STRING" id="991.IW20_16065"/>
<reference evidence="2 4" key="1">
    <citation type="submission" date="2014-07" db="EMBL/GenBank/DDBJ databases">
        <title>Genome of Flavobacterium hydatis DSM 2063.</title>
        <authorList>
            <person name="Pipes S.E."/>
            <person name="Stropko S.J."/>
            <person name="Newman J.D."/>
        </authorList>
    </citation>
    <scope>NUCLEOTIDE SEQUENCE [LARGE SCALE GENOMIC DNA]</scope>
    <source>
        <strain evidence="2 4">DSM 2063</strain>
    </source>
</reference>
<comment type="caution">
    <text evidence="2">The sequence shown here is derived from an EMBL/GenBank/DDBJ whole genome shotgun (WGS) entry which is preliminary data.</text>
</comment>
<dbReference type="OrthoDB" id="9815944at2"/>
<evidence type="ECO:0000313" key="4">
    <source>
        <dbReference type="Proteomes" id="UP000028712"/>
    </source>
</evidence>
<sequence>MITKIEVQGLYEVFNHSISLKDESITLILGENGLGKTLVLKMIQAFFNKDFFELNSYHFTKFILHFVDESIITITKGSNNDHPENLFFSYKIKGKRTPEKYNFNLDKFQIKNSISTKYPKFYGGDFIDATKFYLNDFDLEFAIKPYLPPYIEKLGANRWFDENRGITMSTETLLDFYGENIPKQYHKKFGIKSGLPKWLTDKTDFVNTKFIETQRLLIKTKAGGESEYHSSVSRYSKELVEAIKNRTVAATDLASKLDRSYPNRVIHEITKTKKISDQEIEVGLSNLNERREVLNKVGLLDTEEEDLQPINNAINTQRAGNKELLKDVLQIYLDDSNQKLEIYSDLASKLELFIDLINKRFLYKKISIDKKVGFVFTSTITQKNIPLSGLSSGEQHELVLFYQLLFNTEPNSLLLIDEPEISLHISWQNHFINDLRDVIKLTNFSAIIATHSPDIINNNWDLTIQLKGI</sequence>
<dbReference type="RefSeq" id="WP_035624210.1">
    <property type="nucleotide sequence ID" value="NZ_JBEWQG010000031.1"/>
</dbReference>
<proteinExistence type="predicted"/>
<dbReference type="InterPro" id="IPR051396">
    <property type="entry name" value="Bact_Antivir_Def_Nuclease"/>
</dbReference>
<protein>
    <recommendedName>
        <fullName evidence="1">Endonuclease GajA/Old nuclease/RecF-like AAA domain-containing protein</fullName>
    </recommendedName>
</protein>
<organism evidence="2 4">
    <name type="scientific">Flavobacterium hydatis</name>
    <name type="common">Cytophaga aquatilis</name>
    <dbReference type="NCBI Taxonomy" id="991"/>
    <lineage>
        <taxon>Bacteria</taxon>
        <taxon>Pseudomonadati</taxon>
        <taxon>Bacteroidota</taxon>
        <taxon>Flavobacteriia</taxon>
        <taxon>Flavobacteriales</taxon>
        <taxon>Flavobacteriaceae</taxon>
        <taxon>Flavobacterium</taxon>
    </lineage>
</organism>
<reference evidence="3 5" key="2">
    <citation type="submission" date="2016-11" db="EMBL/GenBank/DDBJ databases">
        <title>Whole genomes of Flavobacteriaceae.</title>
        <authorList>
            <person name="Stine C."/>
            <person name="Li C."/>
            <person name="Tadesse D."/>
        </authorList>
    </citation>
    <scope>NUCLEOTIDE SEQUENCE [LARGE SCALE GENOMIC DNA]</scope>
    <source>
        <strain evidence="3 5">ATCC 29551</strain>
    </source>
</reference>
<evidence type="ECO:0000259" key="1">
    <source>
        <dbReference type="Pfam" id="PF13175"/>
    </source>
</evidence>
<accession>A0A086AEQ7</accession>
<keyword evidence="5" id="KW-1185">Reference proteome</keyword>
<dbReference type="Pfam" id="PF13175">
    <property type="entry name" value="AAA_15"/>
    <property type="match status" value="1"/>
</dbReference>
<dbReference type="AlphaFoldDB" id="A0A086AEQ7"/>
<feature type="domain" description="Endonuclease GajA/Old nuclease/RecF-like AAA" evidence="1">
    <location>
        <begin position="1"/>
        <end position="456"/>
    </location>
</feature>
<gene>
    <name evidence="3" type="ORF">B0A62_21950</name>
    <name evidence="2" type="ORF">IW20_16065</name>
</gene>
<dbReference type="Proteomes" id="UP000198424">
    <property type="component" value="Unassembled WGS sequence"/>
</dbReference>
<dbReference type="Proteomes" id="UP000028712">
    <property type="component" value="Unassembled WGS sequence"/>
</dbReference>
<dbReference type="InterPro" id="IPR041685">
    <property type="entry name" value="AAA_GajA/Old/RecF-like"/>
</dbReference>
<name>A0A086AEQ7_FLAHY</name>
<dbReference type="EMBL" id="JPRM01000024">
    <property type="protein sequence ID" value="KFF15171.1"/>
    <property type="molecule type" value="Genomic_DNA"/>
</dbReference>
<evidence type="ECO:0000313" key="5">
    <source>
        <dbReference type="Proteomes" id="UP000198424"/>
    </source>
</evidence>